<accession>A0A7C4FDA4</accession>
<evidence type="ECO:0000256" key="3">
    <source>
        <dbReference type="ARBA" id="ARBA00023295"/>
    </source>
</evidence>
<proteinExistence type="inferred from homology"/>
<gene>
    <name evidence="5" type="ORF">ENV17_00260</name>
</gene>
<dbReference type="GO" id="GO:0005975">
    <property type="term" value="P:carbohydrate metabolic process"/>
    <property type="evidence" value="ECO:0007669"/>
    <property type="project" value="InterPro"/>
</dbReference>
<dbReference type="EMBL" id="DTFI01000009">
    <property type="protein sequence ID" value="HGI42809.1"/>
    <property type="molecule type" value="Genomic_DNA"/>
</dbReference>
<dbReference type="Pfam" id="PF00232">
    <property type="entry name" value="Glyco_hydro_1"/>
    <property type="match status" value="1"/>
</dbReference>
<reference evidence="5" key="1">
    <citation type="journal article" date="2020" name="mSystems">
        <title>Genome- and Community-Level Interaction Insights into Carbon Utilization and Element Cycling Functions of Hydrothermarchaeota in Hydrothermal Sediment.</title>
        <authorList>
            <person name="Zhou Z."/>
            <person name="Liu Y."/>
            <person name="Xu W."/>
            <person name="Pan J."/>
            <person name="Luo Z.H."/>
            <person name="Li M."/>
        </authorList>
    </citation>
    <scope>NUCLEOTIDE SEQUENCE [LARGE SCALE GENOMIC DNA]</scope>
    <source>
        <strain evidence="5">SpSt-735</strain>
    </source>
</reference>
<evidence type="ECO:0000256" key="4">
    <source>
        <dbReference type="RuleBase" id="RU003690"/>
    </source>
</evidence>
<evidence type="ECO:0000256" key="2">
    <source>
        <dbReference type="ARBA" id="ARBA00022801"/>
    </source>
</evidence>
<dbReference type="Gene3D" id="3.20.20.80">
    <property type="entry name" value="Glycosidases"/>
    <property type="match status" value="1"/>
</dbReference>
<dbReference type="GO" id="GO:0008422">
    <property type="term" value="F:beta-glucosidase activity"/>
    <property type="evidence" value="ECO:0007669"/>
    <property type="project" value="TreeGrafter"/>
</dbReference>
<dbReference type="PRINTS" id="PR00131">
    <property type="entry name" value="GLHYDRLASE1"/>
</dbReference>
<dbReference type="PANTHER" id="PTHR10353">
    <property type="entry name" value="GLYCOSYL HYDROLASE"/>
    <property type="match status" value="1"/>
</dbReference>
<name>A0A7C4FDA4_THEPE</name>
<dbReference type="SUPFAM" id="SSF51445">
    <property type="entry name" value="(Trans)glycosidases"/>
    <property type="match status" value="1"/>
</dbReference>
<dbReference type="InterPro" id="IPR017853">
    <property type="entry name" value="GH"/>
</dbReference>
<keyword evidence="3" id="KW-0326">Glycosidase</keyword>
<dbReference type="InterPro" id="IPR001360">
    <property type="entry name" value="Glyco_hydro_1"/>
</dbReference>
<comment type="caution">
    <text evidence="5">The sequence shown here is derived from an EMBL/GenBank/DDBJ whole genome shotgun (WGS) entry which is preliminary data.</text>
</comment>
<keyword evidence="2 5" id="KW-0378">Hydrolase</keyword>
<evidence type="ECO:0000313" key="5">
    <source>
        <dbReference type="EMBL" id="HGI42809.1"/>
    </source>
</evidence>
<organism evidence="5">
    <name type="scientific">Thermofilum pendens</name>
    <dbReference type="NCBI Taxonomy" id="2269"/>
    <lineage>
        <taxon>Archaea</taxon>
        <taxon>Thermoproteota</taxon>
        <taxon>Thermoprotei</taxon>
        <taxon>Thermofilales</taxon>
        <taxon>Thermofilaceae</taxon>
        <taxon>Thermofilum</taxon>
    </lineage>
</organism>
<protein>
    <submittedName>
        <fullName evidence="5">Glycosyl hydrolase family protein</fullName>
    </submittedName>
</protein>
<dbReference type="AlphaFoldDB" id="A0A7C4FDA4"/>
<dbReference type="PANTHER" id="PTHR10353:SF209">
    <property type="entry name" value="GALACTOLIPID GALACTOSYLTRANSFERASE SFR2, CHLOROPLASTIC"/>
    <property type="match status" value="1"/>
</dbReference>
<comment type="similarity">
    <text evidence="1 4">Belongs to the glycosyl hydrolase 1 family.</text>
</comment>
<evidence type="ECO:0000256" key="1">
    <source>
        <dbReference type="ARBA" id="ARBA00010838"/>
    </source>
</evidence>
<sequence>MRARGVSRDRRPCSDVGWEIYPEVLYEAVSLVSKRYGLPENGVANSRGTLRLGFVVAHLHQVSRLLEQGVDVRGYFRWNLTDNLEWAKGFSPRFGLVEVDYETKKRRLRPSALVFREIAFSWEIPYEMASGGEWGGGSRE</sequence>